<sequence length="118" mass="13078">MIVSIMAKHYPDLSLIFHALADPTRRSILTRLATGPARVTELSGPTGLRLPTVMRHLGVLEEAGLIASTKDGRVRTCAIVPEAFAPARTWLDAQRDIWEGRLDRLDAFVMATMKEPKE</sequence>
<feature type="domain" description="HTH arsR-type" evidence="1">
    <location>
        <begin position="5"/>
        <end position="99"/>
    </location>
</feature>
<comment type="caution">
    <text evidence="2">The sequence shown here is derived from an EMBL/GenBank/DDBJ whole genome shotgun (WGS) entry which is preliminary data.</text>
</comment>
<dbReference type="GO" id="GO:0003700">
    <property type="term" value="F:DNA-binding transcription factor activity"/>
    <property type="evidence" value="ECO:0007669"/>
    <property type="project" value="InterPro"/>
</dbReference>
<dbReference type="InterPro" id="IPR011991">
    <property type="entry name" value="ArsR-like_HTH"/>
</dbReference>
<proteinExistence type="predicted"/>
<dbReference type="InterPro" id="IPR036388">
    <property type="entry name" value="WH-like_DNA-bd_sf"/>
</dbReference>
<dbReference type="PANTHER" id="PTHR38600">
    <property type="entry name" value="TRANSCRIPTIONAL REGULATORY PROTEIN"/>
    <property type="match status" value="1"/>
</dbReference>
<dbReference type="Gene3D" id="1.10.10.10">
    <property type="entry name" value="Winged helix-like DNA-binding domain superfamily/Winged helix DNA-binding domain"/>
    <property type="match status" value="1"/>
</dbReference>
<name>A0A3L7AB53_9HYPH</name>
<reference evidence="2 3" key="1">
    <citation type="submission" date="2018-10" db="EMBL/GenBank/DDBJ databases">
        <title>Xanthobacter tagetidis genome sequencing and assembly.</title>
        <authorList>
            <person name="Maclea K.S."/>
            <person name="Goen A.E."/>
            <person name="Fatima S.A."/>
        </authorList>
    </citation>
    <scope>NUCLEOTIDE SEQUENCE [LARGE SCALE GENOMIC DNA]</scope>
    <source>
        <strain evidence="2 3">ATCC 700314</strain>
    </source>
</reference>
<evidence type="ECO:0000313" key="2">
    <source>
        <dbReference type="EMBL" id="RLP77716.1"/>
    </source>
</evidence>
<dbReference type="CDD" id="cd00090">
    <property type="entry name" value="HTH_ARSR"/>
    <property type="match status" value="1"/>
</dbReference>
<dbReference type="OrthoDB" id="9790747at2"/>
<dbReference type="EMBL" id="RCTF01000010">
    <property type="protein sequence ID" value="RLP77716.1"/>
    <property type="molecule type" value="Genomic_DNA"/>
</dbReference>
<dbReference type="InterPro" id="IPR036390">
    <property type="entry name" value="WH_DNA-bd_sf"/>
</dbReference>
<dbReference type="Proteomes" id="UP000269692">
    <property type="component" value="Unassembled WGS sequence"/>
</dbReference>
<dbReference type="AlphaFoldDB" id="A0A3L7AB53"/>
<evidence type="ECO:0000259" key="1">
    <source>
        <dbReference type="PROSITE" id="PS50987"/>
    </source>
</evidence>
<dbReference type="PRINTS" id="PR00778">
    <property type="entry name" value="HTHARSR"/>
</dbReference>
<organism evidence="2 3">
    <name type="scientific">Xanthobacter tagetidis</name>
    <dbReference type="NCBI Taxonomy" id="60216"/>
    <lineage>
        <taxon>Bacteria</taxon>
        <taxon>Pseudomonadati</taxon>
        <taxon>Pseudomonadota</taxon>
        <taxon>Alphaproteobacteria</taxon>
        <taxon>Hyphomicrobiales</taxon>
        <taxon>Xanthobacteraceae</taxon>
        <taxon>Xanthobacter</taxon>
    </lineage>
</organism>
<dbReference type="SUPFAM" id="SSF46785">
    <property type="entry name" value="Winged helix' DNA-binding domain"/>
    <property type="match status" value="1"/>
</dbReference>
<dbReference type="PANTHER" id="PTHR38600:SF2">
    <property type="entry name" value="SLL0088 PROTEIN"/>
    <property type="match status" value="1"/>
</dbReference>
<dbReference type="Pfam" id="PF12840">
    <property type="entry name" value="HTH_20"/>
    <property type="match status" value="1"/>
</dbReference>
<evidence type="ECO:0000313" key="3">
    <source>
        <dbReference type="Proteomes" id="UP000269692"/>
    </source>
</evidence>
<dbReference type="InterPro" id="IPR001845">
    <property type="entry name" value="HTH_ArsR_DNA-bd_dom"/>
</dbReference>
<gene>
    <name evidence="2" type="ORF">D9R14_13735</name>
</gene>
<accession>A0A3L7AB53</accession>
<dbReference type="SMART" id="SM00418">
    <property type="entry name" value="HTH_ARSR"/>
    <property type="match status" value="1"/>
</dbReference>
<dbReference type="NCBIfam" id="NF033788">
    <property type="entry name" value="HTH_metalloreg"/>
    <property type="match status" value="1"/>
</dbReference>
<keyword evidence="3" id="KW-1185">Reference proteome</keyword>
<dbReference type="PROSITE" id="PS50987">
    <property type="entry name" value="HTH_ARSR_2"/>
    <property type="match status" value="1"/>
</dbReference>
<protein>
    <submittedName>
        <fullName evidence="2">Transcriptional regulator</fullName>
    </submittedName>
</protein>